<sequence>MVSFINHSNIKKIFKIILSLKWSFIFFLLLLVTTHWFKLIHLYLELQNTCIILSCLFIFSRIKYLNFFLAFIISLILALEITYRYTSGVAISPILLDAFFTTNITYTSQVMLPYLLKSMVPFCFLLFLSIKCILEINQVNKSIYFILLAFLLIISLYGISRGYVGRHVNLKRFIPQVNPYIILKEDQLYLKRYPLLFGNLSYLMISLFSQENLELPKNRVNILNDKIDSSQQPMKVVIVIGESSTSQHYSLYGYPYTTTPELDNLYNNNELIFFKNVIAPIPSTDISLKLTLSFSDPVNLDHFFEYKNIIDMAKLAGYQTYWLSTTYEKGINASYSSLLAQSSDIFYESTMHPMLFAKDDLVLANVLKENLEFNKKQFIILHMQGSHVPYADRIDDYDTKNLNSTPEFLDYDASIFHTDRSLVKIIDALKQNNESFIFYYFSDHGEIVNIGHGIESDDISQYLIPLVVYQYKNNLNITSLINKYKSNNGYLNLSNTSYIISEILGFKVNPKLIEEAKQTGEYIITLHKEPVSNQKKSTFKLIKAQDYLK</sequence>
<keyword evidence="2" id="KW-1003">Cell membrane</keyword>
<evidence type="ECO:0000256" key="3">
    <source>
        <dbReference type="ARBA" id="ARBA00022679"/>
    </source>
</evidence>
<dbReference type="InterPro" id="IPR040423">
    <property type="entry name" value="PEA_transferase"/>
</dbReference>
<feature type="transmembrane region" description="Helical" evidence="7">
    <location>
        <begin position="142"/>
        <end position="164"/>
    </location>
</feature>
<dbReference type="SUPFAM" id="SSF53649">
    <property type="entry name" value="Alkaline phosphatase-like"/>
    <property type="match status" value="1"/>
</dbReference>
<evidence type="ECO:0000259" key="8">
    <source>
        <dbReference type="Pfam" id="PF00884"/>
    </source>
</evidence>
<dbReference type="EMBL" id="CP067393">
    <property type="protein sequence ID" value="QQP84526.1"/>
    <property type="molecule type" value="Genomic_DNA"/>
</dbReference>
<dbReference type="GO" id="GO:0016776">
    <property type="term" value="F:phosphotransferase activity, phosphate group as acceptor"/>
    <property type="evidence" value="ECO:0007669"/>
    <property type="project" value="TreeGrafter"/>
</dbReference>
<dbReference type="PANTHER" id="PTHR30443">
    <property type="entry name" value="INNER MEMBRANE PROTEIN"/>
    <property type="match status" value="1"/>
</dbReference>
<evidence type="ECO:0000256" key="1">
    <source>
        <dbReference type="ARBA" id="ARBA00004651"/>
    </source>
</evidence>
<dbReference type="CDD" id="cd16017">
    <property type="entry name" value="LptA"/>
    <property type="match status" value="1"/>
</dbReference>
<reference evidence="9 10" key="1">
    <citation type="submission" date="2021-01" db="EMBL/GenBank/DDBJ databases">
        <title>Entomomonas sp. F2A isolated from a house cricket (Acheta domesticus).</title>
        <authorList>
            <person name="Spergser J."/>
            <person name="Busse H.-J."/>
        </authorList>
    </citation>
    <scope>NUCLEOTIDE SEQUENCE [LARGE SCALE GENOMIC DNA]</scope>
    <source>
        <strain evidence="9 10">F2A</strain>
    </source>
</reference>
<dbReference type="AlphaFoldDB" id="A0A974ND67"/>
<dbReference type="PANTHER" id="PTHR30443:SF2">
    <property type="entry name" value="PHOSPHOETHANOLAMINE TRANSFERASE EPTC"/>
    <property type="match status" value="1"/>
</dbReference>
<gene>
    <name evidence="9" type="ORF">JHT90_08860</name>
</gene>
<dbReference type="InterPro" id="IPR058130">
    <property type="entry name" value="PEA_transf_C"/>
</dbReference>
<dbReference type="Gene3D" id="3.40.720.10">
    <property type="entry name" value="Alkaline Phosphatase, subunit A"/>
    <property type="match status" value="1"/>
</dbReference>
<feature type="domain" description="Sulfatase N-terminal" evidence="8">
    <location>
        <begin position="236"/>
        <end position="476"/>
    </location>
</feature>
<organism evidence="9 10">
    <name type="scientific">Entomomonas asaccharolytica</name>
    <dbReference type="NCBI Taxonomy" id="2785331"/>
    <lineage>
        <taxon>Bacteria</taxon>
        <taxon>Pseudomonadati</taxon>
        <taxon>Pseudomonadota</taxon>
        <taxon>Gammaproteobacteria</taxon>
        <taxon>Pseudomonadales</taxon>
        <taxon>Pseudomonadaceae</taxon>
        <taxon>Entomomonas</taxon>
    </lineage>
</organism>
<evidence type="ECO:0000313" key="9">
    <source>
        <dbReference type="EMBL" id="QQP84526.1"/>
    </source>
</evidence>
<feature type="transmembrane region" description="Helical" evidence="7">
    <location>
        <begin position="118"/>
        <end position="136"/>
    </location>
</feature>
<keyword evidence="6 7" id="KW-0472">Membrane</keyword>
<keyword evidence="3 9" id="KW-0808">Transferase</keyword>
<protein>
    <submittedName>
        <fullName evidence="9">Phosphoethanolamine transferase</fullName>
    </submittedName>
</protein>
<accession>A0A974ND67</accession>
<name>A0A974ND67_9GAMM</name>
<evidence type="ECO:0000313" key="10">
    <source>
        <dbReference type="Proteomes" id="UP000595278"/>
    </source>
</evidence>
<dbReference type="Proteomes" id="UP000595278">
    <property type="component" value="Chromosome"/>
</dbReference>
<comment type="subcellular location">
    <subcellularLocation>
        <location evidence="1">Cell membrane</location>
        <topology evidence="1">Multi-pass membrane protein</topology>
    </subcellularLocation>
</comment>
<evidence type="ECO:0000256" key="6">
    <source>
        <dbReference type="ARBA" id="ARBA00023136"/>
    </source>
</evidence>
<evidence type="ECO:0000256" key="5">
    <source>
        <dbReference type="ARBA" id="ARBA00022989"/>
    </source>
</evidence>
<proteinExistence type="predicted"/>
<dbReference type="GO" id="GO:0005886">
    <property type="term" value="C:plasma membrane"/>
    <property type="evidence" value="ECO:0007669"/>
    <property type="project" value="UniProtKB-SubCell"/>
</dbReference>
<evidence type="ECO:0000256" key="2">
    <source>
        <dbReference type="ARBA" id="ARBA00022475"/>
    </source>
</evidence>
<evidence type="ECO:0000256" key="4">
    <source>
        <dbReference type="ARBA" id="ARBA00022692"/>
    </source>
</evidence>
<feature type="transmembrane region" description="Helical" evidence="7">
    <location>
        <begin position="12"/>
        <end position="33"/>
    </location>
</feature>
<dbReference type="InterPro" id="IPR017850">
    <property type="entry name" value="Alkaline_phosphatase_core_sf"/>
</dbReference>
<feature type="transmembrane region" description="Helical" evidence="7">
    <location>
        <begin position="39"/>
        <end position="59"/>
    </location>
</feature>
<feature type="transmembrane region" description="Helical" evidence="7">
    <location>
        <begin position="64"/>
        <end position="83"/>
    </location>
</feature>
<evidence type="ECO:0000256" key="7">
    <source>
        <dbReference type="SAM" id="Phobius"/>
    </source>
</evidence>
<dbReference type="RefSeq" id="WP_201090423.1">
    <property type="nucleotide sequence ID" value="NZ_CP067393.1"/>
</dbReference>
<keyword evidence="4 7" id="KW-0812">Transmembrane</keyword>
<keyword evidence="10" id="KW-1185">Reference proteome</keyword>
<dbReference type="InterPro" id="IPR000917">
    <property type="entry name" value="Sulfatase_N"/>
</dbReference>
<dbReference type="GO" id="GO:0009244">
    <property type="term" value="P:lipopolysaccharide core region biosynthetic process"/>
    <property type="evidence" value="ECO:0007669"/>
    <property type="project" value="TreeGrafter"/>
</dbReference>
<keyword evidence="5 7" id="KW-1133">Transmembrane helix</keyword>
<dbReference type="Pfam" id="PF00884">
    <property type="entry name" value="Sulfatase"/>
    <property type="match status" value="1"/>
</dbReference>
<dbReference type="KEGG" id="eaz:JHT90_08860"/>